<keyword evidence="3" id="KW-0418">Kinase</keyword>
<dbReference type="InterPro" id="IPR051681">
    <property type="entry name" value="Ser/Thr_Kinases-Pseudokinases"/>
</dbReference>
<gene>
    <name evidence="3" type="ORF">CALCODRAFT_474165</name>
</gene>
<dbReference type="Gene3D" id="1.10.510.10">
    <property type="entry name" value="Transferase(Phosphotransferase) domain 1"/>
    <property type="match status" value="1"/>
</dbReference>
<proteinExistence type="predicted"/>
<name>A0A165E1L2_9BASI</name>
<evidence type="ECO:0000313" key="4">
    <source>
        <dbReference type="Proteomes" id="UP000076842"/>
    </source>
</evidence>
<dbReference type="STRING" id="1353952.A0A165E1L2"/>
<dbReference type="Proteomes" id="UP000076842">
    <property type="component" value="Unassembled WGS sequence"/>
</dbReference>
<evidence type="ECO:0000259" key="2">
    <source>
        <dbReference type="PROSITE" id="PS50011"/>
    </source>
</evidence>
<dbReference type="PROSITE" id="PS50011">
    <property type="entry name" value="PROTEIN_KINASE_DOM"/>
    <property type="match status" value="1"/>
</dbReference>
<dbReference type="AlphaFoldDB" id="A0A165E1L2"/>
<dbReference type="SUPFAM" id="SSF56112">
    <property type="entry name" value="Protein kinase-like (PK-like)"/>
    <property type="match status" value="1"/>
</dbReference>
<protein>
    <submittedName>
        <fullName evidence="3">Kinase-like protein</fullName>
    </submittedName>
</protein>
<feature type="region of interest" description="Disordered" evidence="1">
    <location>
        <begin position="27"/>
        <end position="59"/>
    </location>
</feature>
<dbReference type="InterPro" id="IPR001245">
    <property type="entry name" value="Ser-Thr/Tyr_kinase_cat_dom"/>
</dbReference>
<dbReference type="InterPro" id="IPR000719">
    <property type="entry name" value="Prot_kinase_dom"/>
</dbReference>
<evidence type="ECO:0000256" key="1">
    <source>
        <dbReference type="SAM" id="MobiDB-lite"/>
    </source>
</evidence>
<organism evidence="3 4">
    <name type="scientific">Calocera cornea HHB12733</name>
    <dbReference type="NCBI Taxonomy" id="1353952"/>
    <lineage>
        <taxon>Eukaryota</taxon>
        <taxon>Fungi</taxon>
        <taxon>Dikarya</taxon>
        <taxon>Basidiomycota</taxon>
        <taxon>Agaricomycotina</taxon>
        <taxon>Dacrymycetes</taxon>
        <taxon>Dacrymycetales</taxon>
        <taxon>Dacrymycetaceae</taxon>
        <taxon>Calocera</taxon>
    </lineage>
</organism>
<keyword evidence="3" id="KW-0808">Transferase</keyword>
<feature type="domain" description="Protein kinase" evidence="2">
    <location>
        <begin position="39"/>
        <end position="352"/>
    </location>
</feature>
<reference evidence="3 4" key="1">
    <citation type="journal article" date="2016" name="Mol. Biol. Evol.">
        <title>Comparative Genomics of Early-Diverging Mushroom-Forming Fungi Provides Insights into the Origins of Lignocellulose Decay Capabilities.</title>
        <authorList>
            <person name="Nagy L.G."/>
            <person name="Riley R."/>
            <person name="Tritt A."/>
            <person name="Adam C."/>
            <person name="Daum C."/>
            <person name="Floudas D."/>
            <person name="Sun H."/>
            <person name="Yadav J.S."/>
            <person name="Pangilinan J."/>
            <person name="Larsson K.H."/>
            <person name="Matsuura K."/>
            <person name="Barry K."/>
            <person name="Labutti K."/>
            <person name="Kuo R."/>
            <person name="Ohm R.A."/>
            <person name="Bhattacharya S.S."/>
            <person name="Shirouzu T."/>
            <person name="Yoshinaga Y."/>
            <person name="Martin F.M."/>
            <person name="Grigoriev I.V."/>
            <person name="Hibbett D.S."/>
        </authorList>
    </citation>
    <scope>NUCLEOTIDE SEQUENCE [LARGE SCALE GENOMIC DNA]</scope>
    <source>
        <strain evidence="3 4">HHB12733</strain>
    </source>
</reference>
<dbReference type="GO" id="GO:0005524">
    <property type="term" value="F:ATP binding"/>
    <property type="evidence" value="ECO:0007669"/>
    <property type="project" value="InterPro"/>
</dbReference>
<dbReference type="GO" id="GO:0004674">
    <property type="term" value="F:protein serine/threonine kinase activity"/>
    <property type="evidence" value="ECO:0007669"/>
    <property type="project" value="TreeGrafter"/>
</dbReference>
<sequence>MSYLWNSTVALQTRVRKYFTLTFREEKETLSTENDKQEAPEGSSVGEDSIDSAPTQPDKDLPGRIAATAHIWVDPSPVNSTADFDTWLGYYTPVELSKTVRVALRECLIYVTLRMKEGHHDMDAEVRRWTSLSHPNILPFLGTARVPIGKTIRVCFVVPWMENGNALAYVKSHEEVDKLAIIQGIGGGLEYLHSLEPPLVHGYLRSSNVLMDKEGRPQLCDFGIAQFRGILDGLTERSSERAYWMSPECLAPTDFGFRDLKEAETTAADVYSFGMTAYEIYTERRPFADQRGLHVVLSIIRGARPSIPSTWMDDPATRQLEGTISDCWEQDPAKRPTITEALRSLIALPPWSSDTQL</sequence>
<evidence type="ECO:0000313" key="3">
    <source>
        <dbReference type="EMBL" id="KZT53916.1"/>
    </source>
</evidence>
<accession>A0A165E1L2</accession>
<keyword evidence="4" id="KW-1185">Reference proteome</keyword>
<dbReference type="EMBL" id="KV424026">
    <property type="protein sequence ID" value="KZT53916.1"/>
    <property type="molecule type" value="Genomic_DNA"/>
</dbReference>
<dbReference type="InParanoid" id="A0A165E1L2"/>
<dbReference type="OrthoDB" id="4062651at2759"/>
<feature type="compositionally biased region" description="Basic and acidic residues" evidence="1">
    <location>
        <begin position="27"/>
        <end position="39"/>
    </location>
</feature>
<dbReference type="PANTHER" id="PTHR44329">
    <property type="entry name" value="SERINE/THREONINE-PROTEIN KINASE TNNI3K-RELATED"/>
    <property type="match status" value="1"/>
</dbReference>
<dbReference type="Pfam" id="PF07714">
    <property type="entry name" value="PK_Tyr_Ser-Thr"/>
    <property type="match status" value="1"/>
</dbReference>
<dbReference type="InterPro" id="IPR011009">
    <property type="entry name" value="Kinase-like_dom_sf"/>
</dbReference>